<evidence type="ECO:0000313" key="6">
    <source>
        <dbReference type="EMBL" id="RZN61098.1"/>
    </source>
</evidence>
<evidence type="ECO:0000256" key="2">
    <source>
        <dbReference type="ARBA" id="ARBA00022448"/>
    </source>
</evidence>
<feature type="domain" description="PBP" evidence="5">
    <location>
        <begin position="41"/>
        <end position="318"/>
    </location>
</feature>
<dbReference type="NCBIfam" id="TIGR00975">
    <property type="entry name" value="3a0107s03"/>
    <property type="match status" value="1"/>
</dbReference>
<comment type="caution">
    <text evidence="6">The sequence shown here is derived from an EMBL/GenBank/DDBJ whole genome shotgun (WGS) entry which is preliminary data.</text>
</comment>
<name>A0A520KKU8_9CREN</name>
<protein>
    <recommendedName>
        <fullName evidence="4">Phosphate-binding protein</fullName>
    </recommendedName>
</protein>
<keyword evidence="2 4" id="KW-0813">Transport</keyword>
<dbReference type="AlphaFoldDB" id="A0A520KKU8"/>
<dbReference type="InterPro" id="IPR005673">
    <property type="entry name" value="ABC_phos-bd_PstS"/>
</dbReference>
<dbReference type="SUPFAM" id="SSF53850">
    <property type="entry name" value="Periplasmic binding protein-like II"/>
    <property type="match status" value="1"/>
</dbReference>
<dbReference type="EMBL" id="RXII01000080">
    <property type="protein sequence ID" value="RZN61098.1"/>
    <property type="molecule type" value="Genomic_DNA"/>
</dbReference>
<dbReference type="PANTHER" id="PTHR42996">
    <property type="entry name" value="PHOSPHATE-BINDING PROTEIN PSTS"/>
    <property type="match status" value="1"/>
</dbReference>
<dbReference type="Gene3D" id="3.40.190.10">
    <property type="entry name" value="Periplasmic binding protein-like II"/>
    <property type="match status" value="2"/>
</dbReference>
<dbReference type="GO" id="GO:0035435">
    <property type="term" value="P:phosphate ion transmembrane transport"/>
    <property type="evidence" value="ECO:0007669"/>
    <property type="project" value="InterPro"/>
</dbReference>
<evidence type="ECO:0000256" key="3">
    <source>
        <dbReference type="ARBA" id="ARBA00022592"/>
    </source>
</evidence>
<organism evidence="6 7">
    <name type="scientific">Candidatus Methanodesulfokora washburnensis</name>
    <dbReference type="NCBI Taxonomy" id="2478471"/>
    <lineage>
        <taxon>Archaea</taxon>
        <taxon>Thermoproteota</taxon>
        <taxon>Candidatus Korarchaeia</taxon>
        <taxon>Candidatus Korarchaeia incertae sedis</taxon>
        <taxon>Candidatus Methanodesulfokora</taxon>
    </lineage>
</organism>
<evidence type="ECO:0000256" key="1">
    <source>
        <dbReference type="ARBA" id="ARBA00008725"/>
    </source>
</evidence>
<dbReference type="PANTHER" id="PTHR42996:SF1">
    <property type="entry name" value="PHOSPHATE-BINDING PROTEIN PSTS"/>
    <property type="match status" value="1"/>
</dbReference>
<sequence>MMRPGISKVVAGVIVLVVVVALVLLMFSPISGSKQTTPKVEQPAPKVVRVKWAGASFPYPLYLTWIKEYSKINPNVIIDYQSVGSGAGIRLLNESSIDFAASDMPLYDERYVVIPSVTGAVVLAYNLPCDELKLTPDIIADIFLGKIKRWDDPRIAKLNPGLSGDITVVHRSDGSGTTYIFTSYLSIISEEWNKTVGRGLVVQWPVGIGGKGNEGVAATIKQTPGSIGYVEYTYAVQAGIKSAIIRNKAGNFVKANETTVKAAVASFLEKLKADPRAPMLNSADAKAYPIVSNTYIVIPKKLKGDTGKAILDFLKWALKYGQAYATPLGYVPLPNEVVEIDERLLEGIEWTP</sequence>
<dbReference type="PIRSF" id="PIRSF002756">
    <property type="entry name" value="PstS"/>
    <property type="match status" value="1"/>
</dbReference>
<comment type="similarity">
    <text evidence="1 4">Belongs to the PstS family.</text>
</comment>
<keyword evidence="3 4" id="KW-0592">Phosphate transport</keyword>
<accession>A0A520KKU8</accession>
<proteinExistence type="inferred from homology"/>
<evidence type="ECO:0000259" key="5">
    <source>
        <dbReference type="Pfam" id="PF12849"/>
    </source>
</evidence>
<evidence type="ECO:0000256" key="4">
    <source>
        <dbReference type="PIRNR" id="PIRNR002756"/>
    </source>
</evidence>
<dbReference type="InterPro" id="IPR050962">
    <property type="entry name" value="Phosphate-bind_PstS"/>
</dbReference>
<gene>
    <name evidence="6" type="primary">pstS</name>
    <name evidence="6" type="ORF">EF810_05155</name>
</gene>
<dbReference type="Proteomes" id="UP000316217">
    <property type="component" value="Unassembled WGS sequence"/>
</dbReference>
<dbReference type="Pfam" id="PF12849">
    <property type="entry name" value="PBP_like_2"/>
    <property type="match status" value="1"/>
</dbReference>
<dbReference type="GO" id="GO:0043190">
    <property type="term" value="C:ATP-binding cassette (ABC) transporter complex"/>
    <property type="evidence" value="ECO:0007669"/>
    <property type="project" value="InterPro"/>
</dbReference>
<reference evidence="6 7" key="1">
    <citation type="journal article" date="2019" name="Nat. Microbiol.">
        <title>Wide diversity of methane and short-chain alkane metabolisms in uncultured archaea.</title>
        <authorList>
            <person name="Borrel G."/>
            <person name="Adam P.S."/>
            <person name="McKay L.J."/>
            <person name="Chen L.X."/>
            <person name="Sierra-Garcia I.N."/>
            <person name="Sieber C.M."/>
            <person name="Letourneur Q."/>
            <person name="Ghozlane A."/>
            <person name="Andersen G.L."/>
            <person name="Li W.J."/>
            <person name="Hallam S.J."/>
            <person name="Muyzer G."/>
            <person name="de Oliveira V.M."/>
            <person name="Inskeep W.P."/>
            <person name="Banfield J.F."/>
            <person name="Gribaldo S."/>
        </authorList>
    </citation>
    <scope>NUCLEOTIDE SEQUENCE [LARGE SCALE GENOMIC DNA]</scope>
    <source>
        <strain evidence="6">NM4</strain>
    </source>
</reference>
<dbReference type="CDD" id="cd13565">
    <property type="entry name" value="PBP2_PstS"/>
    <property type="match status" value="1"/>
</dbReference>
<dbReference type="GO" id="GO:0042301">
    <property type="term" value="F:phosphate ion binding"/>
    <property type="evidence" value="ECO:0007669"/>
    <property type="project" value="InterPro"/>
</dbReference>
<dbReference type="InterPro" id="IPR024370">
    <property type="entry name" value="PBP_domain"/>
</dbReference>
<evidence type="ECO:0000313" key="7">
    <source>
        <dbReference type="Proteomes" id="UP000316217"/>
    </source>
</evidence>